<feature type="compositionally biased region" description="Basic and acidic residues" evidence="1">
    <location>
        <begin position="88"/>
        <end position="108"/>
    </location>
</feature>
<dbReference type="AlphaFoldDB" id="A0A7J6ANF2"/>
<evidence type="ECO:0000256" key="1">
    <source>
        <dbReference type="SAM" id="MobiDB-lite"/>
    </source>
</evidence>
<gene>
    <name evidence="2" type="ORF">AMELA_G00128200</name>
</gene>
<feature type="compositionally biased region" description="Basic and acidic residues" evidence="1">
    <location>
        <begin position="307"/>
        <end position="327"/>
    </location>
</feature>
<accession>A0A7J6ANF2</accession>
<feature type="region of interest" description="Disordered" evidence="1">
    <location>
        <begin position="474"/>
        <end position="493"/>
    </location>
</feature>
<feature type="compositionally biased region" description="Basic and acidic residues" evidence="1">
    <location>
        <begin position="446"/>
        <end position="465"/>
    </location>
</feature>
<dbReference type="EMBL" id="JAAGNN010000010">
    <property type="protein sequence ID" value="KAF4084403.1"/>
    <property type="molecule type" value="Genomic_DNA"/>
</dbReference>
<feature type="region of interest" description="Disordered" evidence="1">
    <location>
        <begin position="39"/>
        <end position="122"/>
    </location>
</feature>
<organism evidence="2 3">
    <name type="scientific">Ameiurus melas</name>
    <name type="common">Black bullhead</name>
    <name type="synonym">Silurus melas</name>
    <dbReference type="NCBI Taxonomy" id="219545"/>
    <lineage>
        <taxon>Eukaryota</taxon>
        <taxon>Metazoa</taxon>
        <taxon>Chordata</taxon>
        <taxon>Craniata</taxon>
        <taxon>Vertebrata</taxon>
        <taxon>Euteleostomi</taxon>
        <taxon>Actinopterygii</taxon>
        <taxon>Neopterygii</taxon>
        <taxon>Teleostei</taxon>
        <taxon>Ostariophysi</taxon>
        <taxon>Siluriformes</taxon>
        <taxon>Ictaluridae</taxon>
        <taxon>Ameiurus</taxon>
    </lineage>
</organism>
<sequence>MDDSHVHQITDENKLLFKKEKHTVLESNMCLSKCVLKQGSKRPSVPWRKQGASCSTPGIISGSGAKHEADKNILDSPTGHLSPLFKGSPEKPDFSAEPKKDDDDRGVRIDITGDGSAPERTDENELLLKQKKDTVREKANVLTNLKAKVFFKSNRAGCFSRTCPSDSLFETAGTEVNTVNSIPCHSEPIYTFAEESTKKPDFSAESKKGDDAGVIPISVMDDSHVHQITDENKLLFKKEKHTVLESYMCLSKCVLKQGSKRPSVPWRKQGASCSTPGIISGSGAKHEADKNILDSPTGHLSPLFKGSPEKPDFSAEPKKDDDDRGVRIDITGDDSAPERTDENELLLKQKKDTVREKANVLTNLKAKVFFKSNRAGCFGSISPSDSLFETAGTEVNTVNSIPRYSKNNTISESKCVLKPRPQHPHLSWPKQGASCSTAEVISGSGAEHEAEKKILDRPAEKDNVRRTADSLCETAGTISHGGSTDPAPVSVEEEERRWFDIIPEENPPINCCGFKKENNGCADILKVSGSSTEEDLHKSKSLK</sequence>
<name>A0A7J6ANF2_AMEME</name>
<comment type="caution">
    <text evidence="2">The sequence shown here is derived from an EMBL/GenBank/DDBJ whole genome shotgun (WGS) entry which is preliminary data.</text>
</comment>
<dbReference type="Proteomes" id="UP000593565">
    <property type="component" value="Unassembled WGS sequence"/>
</dbReference>
<protein>
    <submittedName>
        <fullName evidence="2">Uncharacterized protein</fullName>
    </submittedName>
</protein>
<reference evidence="2 3" key="1">
    <citation type="submission" date="2020-02" db="EMBL/GenBank/DDBJ databases">
        <title>A chromosome-scale genome assembly of the black bullhead catfish (Ameiurus melas).</title>
        <authorList>
            <person name="Wen M."/>
            <person name="Zham M."/>
            <person name="Cabau C."/>
            <person name="Klopp C."/>
            <person name="Donnadieu C."/>
            <person name="Roques C."/>
            <person name="Bouchez O."/>
            <person name="Lampietro C."/>
            <person name="Jouanno E."/>
            <person name="Herpin A."/>
            <person name="Louis A."/>
            <person name="Berthelot C."/>
            <person name="Parey E."/>
            <person name="Roest-Crollius H."/>
            <person name="Braasch I."/>
            <person name="Postlethwait J."/>
            <person name="Robinson-Rechavi M."/>
            <person name="Echchiki A."/>
            <person name="Begum T."/>
            <person name="Montfort J."/>
            <person name="Schartl M."/>
            <person name="Bobe J."/>
            <person name="Guiguen Y."/>
        </authorList>
    </citation>
    <scope>NUCLEOTIDE SEQUENCE [LARGE SCALE GENOMIC DNA]</scope>
    <source>
        <strain evidence="2">M_S1</strain>
        <tissue evidence="2">Blood</tissue>
    </source>
</reference>
<evidence type="ECO:0000313" key="3">
    <source>
        <dbReference type="Proteomes" id="UP000593565"/>
    </source>
</evidence>
<keyword evidence="3" id="KW-1185">Reference proteome</keyword>
<feature type="region of interest" description="Disordered" evidence="1">
    <location>
        <begin position="439"/>
        <end position="465"/>
    </location>
</feature>
<proteinExistence type="predicted"/>
<feature type="region of interest" description="Disordered" evidence="1">
    <location>
        <begin position="261"/>
        <end position="342"/>
    </location>
</feature>
<evidence type="ECO:0000313" key="2">
    <source>
        <dbReference type="EMBL" id="KAF4084403.1"/>
    </source>
</evidence>